<dbReference type="GO" id="GO:0016831">
    <property type="term" value="F:carboxy-lyase activity"/>
    <property type="evidence" value="ECO:0007669"/>
    <property type="project" value="InterPro"/>
</dbReference>
<dbReference type="Pfam" id="PF04909">
    <property type="entry name" value="Amidohydro_2"/>
    <property type="match status" value="1"/>
</dbReference>
<feature type="domain" description="Amidohydrolase-related" evidence="2">
    <location>
        <begin position="118"/>
        <end position="369"/>
    </location>
</feature>
<sequence length="397" mass="44410">MSKEDAKQKIAFDAAVHPRMAYPEQINEYTDGWYKQLVYNRSNRFYNPVPTGVAPFGEWLEQSRPTKGETIATAAGNRPIYEAGAVAGLAQDFLRNNGVQRAVLTPMLRGIIPAADQGNAVCAAYNDWLADTWLAETDEDVEFLGTIRVNPMDSASAVKEIERWASNGKMVQIGVPVESQHPYGQRYFLDIWEAAAAHGLPVIIKSEGAMGIDLPVSILGTPRTHIEYSMMHRDRFFHHVASFIAEGVFDRFPDLRIISADGGFDMLAPAIWRMDMDWPITRTEVPWVKKAPSEYLKNHVRFVASKLEGPPDSQPDTVIEWAQRTGAADLLIYGSGYPLWSAMTPDELLPALSAEDRERILWRNAYDLYEPRLAKITSRDTATARSSASTPHDVRPS</sequence>
<dbReference type="RefSeq" id="WP_149637432.1">
    <property type="nucleotide sequence ID" value="NZ_VNIP01000014.1"/>
</dbReference>
<protein>
    <submittedName>
        <fullName evidence="3">Amidohydrolase</fullName>
    </submittedName>
</protein>
<dbReference type="GO" id="GO:0005737">
    <property type="term" value="C:cytoplasm"/>
    <property type="evidence" value="ECO:0007669"/>
    <property type="project" value="TreeGrafter"/>
</dbReference>
<dbReference type="SUPFAM" id="SSF51556">
    <property type="entry name" value="Metallo-dependent hydrolases"/>
    <property type="match status" value="1"/>
</dbReference>
<dbReference type="GO" id="GO:0016787">
    <property type="term" value="F:hydrolase activity"/>
    <property type="evidence" value="ECO:0007669"/>
    <property type="project" value="UniProtKB-KW"/>
</dbReference>
<dbReference type="InterPro" id="IPR032466">
    <property type="entry name" value="Metal_Hydrolase"/>
</dbReference>
<accession>A0A5B0VQS9</accession>
<proteinExistence type="predicted"/>
<evidence type="ECO:0000256" key="1">
    <source>
        <dbReference type="ARBA" id="ARBA00023239"/>
    </source>
</evidence>
<dbReference type="InterPro" id="IPR006680">
    <property type="entry name" value="Amidohydro-rel"/>
</dbReference>
<dbReference type="InterPro" id="IPR032465">
    <property type="entry name" value="ACMSD"/>
</dbReference>
<evidence type="ECO:0000313" key="4">
    <source>
        <dbReference type="Proteomes" id="UP000323608"/>
    </source>
</evidence>
<dbReference type="Proteomes" id="UP000323608">
    <property type="component" value="Unassembled WGS sequence"/>
</dbReference>
<name>A0A5B0VQS9_RHITR</name>
<comment type="caution">
    <text evidence="3">The sequence shown here is derived from an EMBL/GenBank/DDBJ whole genome shotgun (WGS) entry which is preliminary data.</text>
</comment>
<dbReference type="OrthoDB" id="149172at2"/>
<dbReference type="Gene3D" id="3.20.20.140">
    <property type="entry name" value="Metal-dependent hydrolases"/>
    <property type="match status" value="1"/>
</dbReference>
<evidence type="ECO:0000313" key="3">
    <source>
        <dbReference type="EMBL" id="KAA1176977.1"/>
    </source>
</evidence>
<evidence type="ECO:0000259" key="2">
    <source>
        <dbReference type="Pfam" id="PF04909"/>
    </source>
</evidence>
<organism evidence="3 4">
    <name type="scientific">Rhizobium tropici</name>
    <dbReference type="NCBI Taxonomy" id="398"/>
    <lineage>
        <taxon>Bacteria</taxon>
        <taxon>Pseudomonadati</taxon>
        <taxon>Pseudomonadota</taxon>
        <taxon>Alphaproteobacteria</taxon>
        <taxon>Hyphomicrobiales</taxon>
        <taxon>Rhizobiaceae</taxon>
        <taxon>Rhizobium/Agrobacterium group</taxon>
        <taxon>Rhizobium</taxon>
    </lineage>
</organism>
<reference evidence="3 4" key="1">
    <citation type="submission" date="2019-07" db="EMBL/GenBank/DDBJ databases">
        <title>The Draft Genome Sequence of Rhizobium tropici SARCC-755 Associated with Superior Nodulation on Pigeonpea (Cajanus cajan (L.) Millsp.).</title>
        <authorList>
            <person name="Bopape F.L."/>
            <person name="Hassen A.I."/>
            <person name="Swanevelder Z.H."/>
            <person name="Gwata E.T."/>
        </authorList>
    </citation>
    <scope>NUCLEOTIDE SEQUENCE [LARGE SCALE GENOMIC DNA]</scope>
    <source>
        <strain evidence="3 4">SARCC-755</strain>
    </source>
</reference>
<dbReference type="EMBL" id="VNIP01000014">
    <property type="protein sequence ID" value="KAA1176977.1"/>
    <property type="molecule type" value="Genomic_DNA"/>
</dbReference>
<keyword evidence="1" id="KW-0456">Lyase</keyword>
<gene>
    <name evidence="3" type="ORF">FP026_25785</name>
</gene>
<dbReference type="PANTHER" id="PTHR21240:SF28">
    <property type="entry name" value="ISO-OROTATE DECARBOXYLASE (EUROFUNG)"/>
    <property type="match status" value="1"/>
</dbReference>
<dbReference type="PANTHER" id="PTHR21240">
    <property type="entry name" value="2-AMINO-3-CARBOXYLMUCONATE-6-SEMIALDEHYDE DECARBOXYLASE"/>
    <property type="match status" value="1"/>
</dbReference>
<keyword evidence="3" id="KW-0378">Hydrolase</keyword>
<dbReference type="AlphaFoldDB" id="A0A5B0VQS9"/>
<dbReference type="GO" id="GO:0019748">
    <property type="term" value="P:secondary metabolic process"/>
    <property type="evidence" value="ECO:0007669"/>
    <property type="project" value="TreeGrafter"/>
</dbReference>